<evidence type="ECO:0000256" key="3">
    <source>
        <dbReference type="ARBA" id="ARBA00022618"/>
    </source>
</evidence>
<reference evidence="7" key="1">
    <citation type="submission" date="2025-08" db="UniProtKB">
        <authorList>
            <consortium name="Ensembl"/>
        </authorList>
    </citation>
    <scope>IDENTIFICATION</scope>
</reference>
<keyword evidence="5" id="KW-0131">Cell cycle</keyword>
<evidence type="ECO:0000313" key="7">
    <source>
        <dbReference type="Ensembl" id="ENSPMGP00000029129.1"/>
    </source>
</evidence>
<dbReference type="GO" id="GO:0060236">
    <property type="term" value="P:regulation of mitotic spindle organization"/>
    <property type="evidence" value="ECO:0007669"/>
    <property type="project" value="TreeGrafter"/>
</dbReference>
<sequence length="116" mass="13434">SRHTNTDSPWYKMRGRSRPRQKPVEECSVLSAFCLVYKMNRAILQTLLFFHIKRFFSLAKMGDDVEVHITPETPGRPSIRNPFESPNDYHHLREPLVPSPSVFKSKTCKAVSMNTL</sequence>
<dbReference type="AlphaFoldDB" id="A0A3B4BHQ3"/>
<comment type="similarity">
    <text evidence="1">Belongs to the BORA family.</text>
</comment>
<evidence type="ECO:0000256" key="2">
    <source>
        <dbReference type="ARBA" id="ARBA00020055"/>
    </source>
</evidence>
<evidence type="ECO:0000256" key="1">
    <source>
        <dbReference type="ARBA" id="ARBA00010963"/>
    </source>
</evidence>
<feature type="region of interest" description="Disordered" evidence="6">
    <location>
        <begin position="1"/>
        <end position="22"/>
    </location>
</feature>
<keyword evidence="4" id="KW-0498">Mitosis</keyword>
<dbReference type="GO" id="GO:0007088">
    <property type="term" value="P:regulation of mitotic nuclear division"/>
    <property type="evidence" value="ECO:0007669"/>
    <property type="project" value="TreeGrafter"/>
</dbReference>
<dbReference type="PANTHER" id="PTHR14728:SF2">
    <property type="entry name" value="PROTEIN AURORA BOREALIS"/>
    <property type="match status" value="1"/>
</dbReference>
<dbReference type="STRING" id="409849.ENSPMGP00000029129"/>
<dbReference type="GO" id="GO:0005737">
    <property type="term" value="C:cytoplasm"/>
    <property type="evidence" value="ECO:0007669"/>
    <property type="project" value="TreeGrafter"/>
</dbReference>
<reference evidence="7" key="2">
    <citation type="submission" date="2025-09" db="UniProtKB">
        <authorList>
            <consortium name="Ensembl"/>
        </authorList>
    </citation>
    <scope>IDENTIFICATION</scope>
</reference>
<proteinExistence type="inferred from homology"/>
<dbReference type="PANTHER" id="PTHR14728">
    <property type="entry name" value="PROTEIN AURORA BOREALIS"/>
    <property type="match status" value="1"/>
</dbReference>
<accession>A0A3B4BHQ3</accession>
<name>A0A3B4BHQ3_9GOBI</name>
<evidence type="ECO:0000256" key="4">
    <source>
        <dbReference type="ARBA" id="ARBA00022776"/>
    </source>
</evidence>
<evidence type="ECO:0000256" key="6">
    <source>
        <dbReference type="SAM" id="MobiDB-lite"/>
    </source>
</evidence>
<dbReference type="InterPro" id="IPR023252">
    <property type="entry name" value="Aurora_borealis_protein"/>
</dbReference>
<keyword evidence="3" id="KW-0132">Cell division</keyword>
<keyword evidence="8" id="KW-1185">Reference proteome</keyword>
<dbReference type="Pfam" id="PF15280">
    <property type="entry name" value="BORA_N"/>
    <property type="match status" value="1"/>
</dbReference>
<dbReference type="GO" id="GO:0019901">
    <property type="term" value="F:protein kinase binding"/>
    <property type="evidence" value="ECO:0007669"/>
    <property type="project" value="TreeGrafter"/>
</dbReference>
<evidence type="ECO:0000256" key="5">
    <source>
        <dbReference type="ARBA" id="ARBA00023306"/>
    </source>
</evidence>
<evidence type="ECO:0000313" key="8">
    <source>
        <dbReference type="Proteomes" id="UP000261520"/>
    </source>
</evidence>
<dbReference type="Proteomes" id="UP000261520">
    <property type="component" value="Unplaced"/>
</dbReference>
<dbReference type="GO" id="GO:0005634">
    <property type="term" value="C:nucleus"/>
    <property type="evidence" value="ECO:0007669"/>
    <property type="project" value="TreeGrafter"/>
</dbReference>
<protein>
    <recommendedName>
        <fullName evidence="2">Protein aurora borealis</fullName>
    </recommendedName>
</protein>
<dbReference type="Ensembl" id="ENSPMGT00000031004.1">
    <property type="protein sequence ID" value="ENSPMGP00000029129.1"/>
    <property type="gene ID" value="ENSPMGG00000023441.1"/>
</dbReference>
<dbReference type="GO" id="GO:0051301">
    <property type="term" value="P:cell division"/>
    <property type="evidence" value="ECO:0007669"/>
    <property type="project" value="UniProtKB-KW"/>
</dbReference>
<organism evidence="7 8">
    <name type="scientific">Periophthalmus magnuspinnatus</name>
    <dbReference type="NCBI Taxonomy" id="409849"/>
    <lineage>
        <taxon>Eukaryota</taxon>
        <taxon>Metazoa</taxon>
        <taxon>Chordata</taxon>
        <taxon>Craniata</taxon>
        <taxon>Vertebrata</taxon>
        <taxon>Euteleostomi</taxon>
        <taxon>Actinopterygii</taxon>
        <taxon>Neopterygii</taxon>
        <taxon>Teleostei</taxon>
        <taxon>Neoteleostei</taxon>
        <taxon>Acanthomorphata</taxon>
        <taxon>Gobiaria</taxon>
        <taxon>Gobiiformes</taxon>
        <taxon>Gobioidei</taxon>
        <taxon>Gobiidae</taxon>
        <taxon>Oxudercinae</taxon>
        <taxon>Periophthalmus</taxon>
    </lineage>
</organism>